<dbReference type="FunFam" id="3.40.50.80:FF:000012">
    <property type="entry name" value="NADPH oxidase, isoform B"/>
    <property type="match status" value="1"/>
</dbReference>
<evidence type="ECO:0000256" key="1">
    <source>
        <dbReference type="ARBA" id="ARBA00004141"/>
    </source>
</evidence>
<keyword evidence="2 7" id="KW-0812">Transmembrane</keyword>
<feature type="transmembrane region" description="Helical" evidence="7">
    <location>
        <begin position="155"/>
        <end position="178"/>
    </location>
</feature>
<protein>
    <submittedName>
        <fullName evidence="8">Uncharacterized protein</fullName>
    </submittedName>
</protein>
<dbReference type="SUPFAM" id="SSF52343">
    <property type="entry name" value="Ferredoxin reductase-like, C-terminal NADP-linked domain"/>
    <property type="match status" value="1"/>
</dbReference>
<proteinExistence type="predicted"/>
<dbReference type="FunFam" id="2.40.30.10:FF:000056">
    <property type="entry name" value="NADPH oxidase 5"/>
    <property type="match status" value="1"/>
</dbReference>
<feature type="transmembrane region" description="Helical" evidence="7">
    <location>
        <begin position="1154"/>
        <end position="1174"/>
    </location>
</feature>
<dbReference type="InterPro" id="IPR013112">
    <property type="entry name" value="FAD-bd_8"/>
</dbReference>
<dbReference type="InterPro" id="IPR039261">
    <property type="entry name" value="FNR_nucleotide-bd"/>
</dbReference>
<keyword evidence="5 7" id="KW-0472">Membrane</keyword>
<feature type="transmembrane region" description="Helical" evidence="7">
    <location>
        <begin position="1016"/>
        <end position="1040"/>
    </location>
</feature>
<sequence length="1368" mass="153848">MAMFEDADKYNRGAITYEALKNQLEKHGGLLENLSISIDRWLVPLPQDDAKKKRQSKPLPHQLTAPYIKNNYVYLSFLTIFTIINVGLFISRAIQYRQSNGFVILARACGQCLNFNCAFILVLMLRQCITFLRTRGFTAFLPLDQHIYLHKLTGVLVAIYSLVHTIMHLFNFTTIVVYDPVINANNYTTAEWLFTARPGLFGLIGGCANPTGIALVVILLVMFICSQPFVRRGGSFEVFYWTHLLYVPFWVLVLFHGPNFWKWFIVPGLIYLVERTIRLVWMRTEHGKTYISSGLLLPSKVTHLVIKRPLHFCFRPGDYVFVNIPAIAQYEWHPFTLSSAPEQEDYIWLHIRGVGEWTNRLHNFFEREQERLHNGDIPAIVAGSAGTSGVAVAGSTVSVIQEKLKPAGAHAPIHKSSSFESALNKPKTVAAAAASAGSGVSVTSGSTAVGSPMGRNDGPTTPAGIIKARHPPGTSKLAMEGYSAPSSVSSGGQPKFDRQMSENRALKKIQATLQRTFSRRDQLIPKSVNVTGVGGISNEAFTGDSIDGASGIGESSGGGGSELKDAKRKVTPEQSLHKLIFQQKVPLEKSLSMPDMQNKFKKRERMMVLREYMRSESERSFDEVQIRKARLQSLGLAYLSPQNKSLAQSFRYMRNKPTIIAFKTPSLENCEPRDSTNSIVVSPGVFTQKDAEEGRTDATVSGASTAIVATGATGTSGAAVSGTPRPVNYPVGKPLEIYIDGPYGAPSSHIFQAQHAILIATGIGVTPFASILQSIMHRYWKARHCCPRCSYEWSSEIPPTIMNLRKVDFFWINRDQRSFEWFVNLLSQLEIEQAELGSAMERFLEMHMYITSALQKTDMKAVGLQLALDLLHEKEKRDLITGLKTRTNAGRPNWDKVFKQIQDQKKGKVTVFYCGPPQLAKTLRYKCDQFGFQFRKEQAISIGIAAAVRFLLMNSRYAQSIQNRVEVSTPINAWKRVEEGAYLYGNGINPYDGDVYHKNPLILVSTRWLIATVPDAIPALFILVDVLSGILLLLAARVFIREMYEKQRREMKTYAKDTEELHLVEADLITVPMSVGFAYLFNPYAILNCVGQTTTVWSNFLLALFLYALSRRQRWLALVALALETQINLYPFVLLAPGALYIANQQTPPGMSRFRSIALSCALFLVVFLAINYWGSWMMGGDWSFLDATYGFIINCRSLQPNIGLFWYFFTEMFDHFRTLFLYSFQINATLLYLFPLTFKLHKEPIMLATMLIGLTAVFRSYPCVGDVSFYLALIPLWKSISMFMKNNFIVGATILVTSVLAPTVWHLWIYNNSANANFYFGVTLIFCTAQIFLITDLFFGYIKREFCLKHGIRVLVDGKEARITLEY</sequence>
<evidence type="ECO:0000256" key="4">
    <source>
        <dbReference type="ARBA" id="ARBA00023002"/>
    </source>
</evidence>
<dbReference type="VEuPathDB" id="VectorBase:AALB002028"/>
<feature type="transmembrane region" description="Helical" evidence="7">
    <location>
        <begin position="72"/>
        <end position="90"/>
    </location>
</feature>
<evidence type="ECO:0000313" key="9">
    <source>
        <dbReference type="Proteomes" id="UP000069272"/>
    </source>
</evidence>
<feature type="transmembrane region" description="Helical" evidence="7">
    <location>
        <begin position="1220"/>
        <end position="1239"/>
    </location>
</feature>
<feature type="compositionally biased region" description="Basic and acidic residues" evidence="6">
    <location>
        <begin position="562"/>
        <end position="571"/>
    </location>
</feature>
<dbReference type="PROSITE" id="PS51384">
    <property type="entry name" value="FAD_FR"/>
    <property type="match status" value="1"/>
</dbReference>
<feature type="transmembrane region" description="Helical" evidence="7">
    <location>
        <begin position="1085"/>
        <end position="1108"/>
    </location>
</feature>
<dbReference type="Pfam" id="PF08030">
    <property type="entry name" value="NAD_binding_6"/>
    <property type="match status" value="1"/>
</dbReference>
<reference evidence="8 9" key="1">
    <citation type="journal article" date="2017" name="G3 (Bethesda)">
        <title>The Physical Genome Mapping of Anopheles albimanus Corrected Scaffold Misassemblies and Identified Interarm Rearrangements in Genus Anopheles.</title>
        <authorList>
            <person name="Artemov G.N."/>
            <person name="Peery A.N."/>
            <person name="Jiang X."/>
            <person name="Tu Z."/>
            <person name="Stegniy V.N."/>
            <person name="Sharakhova M.V."/>
            <person name="Sharakhov I.V."/>
        </authorList>
    </citation>
    <scope>NUCLEOTIDE SEQUENCE [LARGE SCALE GENOMIC DNA]</scope>
    <source>
        <strain evidence="8 9">ALBI9_A</strain>
    </source>
</reference>
<dbReference type="Gene3D" id="2.40.30.10">
    <property type="entry name" value="Translation factors"/>
    <property type="match status" value="1"/>
</dbReference>
<keyword evidence="4" id="KW-0560">Oxidoreductase</keyword>
<dbReference type="GO" id="GO:0042554">
    <property type="term" value="P:superoxide anion generation"/>
    <property type="evidence" value="ECO:0007669"/>
    <property type="project" value="TreeGrafter"/>
</dbReference>
<dbReference type="GO" id="GO:0043020">
    <property type="term" value="C:NADPH oxidase complex"/>
    <property type="evidence" value="ECO:0007669"/>
    <property type="project" value="TreeGrafter"/>
</dbReference>
<name>A0A182F6C7_ANOAL</name>
<feature type="compositionally biased region" description="Gly residues" evidence="6">
    <location>
        <begin position="550"/>
        <end position="561"/>
    </location>
</feature>
<evidence type="ECO:0000313" key="8">
    <source>
        <dbReference type="EnsemblMetazoa" id="AALB002028-PA"/>
    </source>
</evidence>
<dbReference type="PANTHER" id="PTHR11972">
    <property type="entry name" value="NADPH OXIDASE"/>
    <property type="match status" value="1"/>
</dbReference>
<dbReference type="InterPro" id="IPR017938">
    <property type="entry name" value="Riboflavin_synthase-like_b-brl"/>
</dbReference>
<evidence type="ECO:0000256" key="6">
    <source>
        <dbReference type="SAM" id="MobiDB-lite"/>
    </source>
</evidence>
<dbReference type="InterPro" id="IPR050369">
    <property type="entry name" value="RBOH/FRE"/>
</dbReference>
<accession>A0A182F6C7</accession>
<dbReference type="STRING" id="7167.A0A182F6C7"/>
<dbReference type="SUPFAM" id="SSF63380">
    <property type="entry name" value="Riboflavin synthase domain-like"/>
    <property type="match status" value="1"/>
</dbReference>
<feature type="transmembrane region" description="Helical" evidence="7">
    <location>
        <begin position="1317"/>
        <end position="1340"/>
    </location>
</feature>
<dbReference type="GO" id="GO:0006952">
    <property type="term" value="P:defense response"/>
    <property type="evidence" value="ECO:0007669"/>
    <property type="project" value="TreeGrafter"/>
</dbReference>
<dbReference type="InterPro" id="IPR013130">
    <property type="entry name" value="Fe3_Rdtase_TM_dom"/>
</dbReference>
<dbReference type="Proteomes" id="UP000069272">
    <property type="component" value="Chromosome 2L"/>
</dbReference>
<comment type="subcellular location">
    <subcellularLocation>
        <location evidence="1">Membrane</location>
        <topology evidence="1">Multi-pass membrane protein</topology>
    </subcellularLocation>
</comment>
<feature type="transmembrane region" description="Helical" evidence="7">
    <location>
        <begin position="198"/>
        <end position="226"/>
    </location>
</feature>
<dbReference type="Pfam" id="PF01794">
    <property type="entry name" value="Ferric_reduct"/>
    <property type="match status" value="1"/>
</dbReference>
<feature type="transmembrane region" description="Helical" evidence="7">
    <location>
        <begin position="1289"/>
        <end position="1311"/>
    </location>
</feature>
<dbReference type="Pfam" id="PF06728">
    <property type="entry name" value="PIG-U"/>
    <property type="match status" value="1"/>
</dbReference>
<keyword evidence="3 7" id="KW-1133">Transmembrane helix</keyword>
<feature type="transmembrane region" description="Helical" evidence="7">
    <location>
        <begin position="1251"/>
        <end position="1277"/>
    </location>
</feature>
<evidence type="ECO:0000256" key="5">
    <source>
        <dbReference type="ARBA" id="ARBA00023136"/>
    </source>
</evidence>
<dbReference type="GO" id="GO:0016175">
    <property type="term" value="F:superoxide-generating NAD(P)H oxidase activity"/>
    <property type="evidence" value="ECO:0007669"/>
    <property type="project" value="TreeGrafter"/>
</dbReference>
<evidence type="ECO:0000256" key="2">
    <source>
        <dbReference type="ARBA" id="ARBA00022692"/>
    </source>
</evidence>
<dbReference type="CDD" id="cd06186">
    <property type="entry name" value="NOX_Duox_like_FAD_NADP"/>
    <property type="match status" value="2"/>
</dbReference>
<dbReference type="SFLD" id="SFLDG01169">
    <property type="entry name" value="NADPH_oxidase_subgroup_(NOX)"/>
    <property type="match status" value="1"/>
</dbReference>
<organism evidence="8 9">
    <name type="scientific">Anopheles albimanus</name>
    <name type="common">New world malaria mosquito</name>
    <dbReference type="NCBI Taxonomy" id="7167"/>
    <lineage>
        <taxon>Eukaryota</taxon>
        <taxon>Metazoa</taxon>
        <taxon>Ecdysozoa</taxon>
        <taxon>Arthropoda</taxon>
        <taxon>Hexapoda</taxon>
        <taxon>Insecta</taxon>
        <taxon>Pterygota</taxon>
        <taxon>Neoptera</taxon>
        <taxon>Endopterygota</taxon>
        <taxon>Diptera</taxon>
        <taxon>Nematocera</taxon>
        <taxon>Culicoidea</taxon>
        <taxon>Culicidae</taxon>
        <taxon>Anophelinae</taxon>
        <taxon>Anopheles</taxon>
    </lineage>
</organism>
<dbReference type="Gene3D" id="3.40.50.80">
    <property type="entry name" value="Nucleotide-binding domain of ferredoxin-NADP reductase (FNR) module"/>
    <property type="match status" value="1"/>
</dbReference>
<dbReference type="PANTHER" id="PTHR11972:SF58">
    <property type="entry name" value="NADPH OXIDASE 5"/>
    <property type="match status" value="1"/>
</dbReference>
<keyword evidence="9" id="KW-1185">Reference proteome</keyword>
<evidence type="ECO:0000256" key="7">
    <source>
        <dbReference type="SAM" id="Phobius"/>
    </source>
</evidence>
<evidence type="ECO:0000256" key="3">
    <source>
        <dbReference type="ARBA" id="ARBA00022989"/>
    </source>
</evidence>
<feature type="region of interest" description="Disordered" evidence="6">
    <location>
        <begin position="547"/>
        <end position="571"/>
    </location>
</feature>
<dbReference type="InterPro" id="IPR017927">
    <property type="entry name" value="FAD-bd_FR_type"/>
</dbReference>
<dbReference type="Pfam" id="PF08022">
    <property type="entry name" value="FAD_binding_8"/>
    <property type="match status" value="1"/>
</dbReference>
<dbReference type="EnsemblMetazoa" id="AALB002028-RA">
    <property type="protein sequence ID" value="AALB002028-PA"/>
    <property type="gene ID" value="AALB002028"/>
</dbReference>
<dbReference type="InterPro" id="IPR013121">
    <property type="entry name" value="Fe_red_NAD-bd_6"/>
</dbReference>
<feature type="transmembrane region" description="Helical" evidence="7">
    <location>
        <begin position="102"/>
        <end position="125"/>
    </location>
</feature>
<feature type="transmembrane region" description="Helical" evidence="7">
    <location>
        <begin position="238"/>
        <end position="257"/>
    </location>
</feature>
<dbReference type="VEuPathDB" id="VectorBase:AALB20_030308"/>
<feature type="transmembrane region" description="Helical" evidence="7">
    <location>
        <begin position="1115"/>
        <end position="1142"/>
    </location>
</feature>
<reference evidence="8" key="2">
    <citation type="submission" date="2022-08" db="UniProtKB">
        <authorList>
            <consortium name="EnsemblMetazoa"/>
        </authorList>
    </citation>
    <scope>IDENTIFICATION</scope>
    <source>
        <strain evidence="8">STECLA/ALBI9_A</strain>
    </source>
</reference>